<dbReference type="Pfam" id="PF18014">
    <property type="entry name" value="Acetyltransf_18"/>
    <property type="match status" value="1"/>
</dbReference>
<reference evidence="2 3" key="1">
    <citation type="submission" date="2018-03" db="EMBL/GenBank/DDBJ databases">
        <title>Genomic Encyclopedia of Archaeal and Bacterial Type Strains, Phase II (KMG-II): from individual species to whole genera.</title>
        <authorList>
            <person name="Goeker M."/>
        </authorList>
    </citation>
    <scope>NUCLEOTIDE SEQUENCE [LARGE SCALE GENOMIC DNA]</scope>
    <source>
        <strain evidence="2 3">DSM 101533</strain>
    </source>
</reference>
<dbReference type="CDD" id="cd04301">
    <property type="entry name" value="NAT_SF"/>
    <property type="match status" value="1"/>
</dbReference>
<dbReference type="PANTHER" id="PTHR47237">
    <property type="entry name" value="SLL0310 PROTEIN"/>
    <property type="match status" value="1"/>
</dbReference>
<evidence type="ECO:0000313" key="2">
    <source>
        <dbReference type="EMBL" id="PRY74974.1"/>
    </source>
</evidence>
<dbReference type="Gene3D" id="3.40.630.90">
    <property type="match status" value="1"/>
</dbReference>
<evidence type="ECO:0000313" key="3">
    <source>
        <dbReference type="Proteomes" id="UP000238007"/>
    </source>
</evidence>
<evidence type="ECO:0000259" key="1">
    <source>
        <dbReference type="PROSITE" id="PS51186"/>
    </source>
</evidence>
<dbReference type="AlphaFoldDB" id="A0A2T0VUC7"/>
<gene>
    <name evidence="2" type="ORF">CLV80_11410</name>
</gene>
<dbReference type="PANTHER" id="PTHR47237:SF1">
    <property type="entry name" value="SLL0310 PROTEIN"/>
    <property type="match status" value="1"/>
</dbReference>
<dbReference type="InterPro" id="IPR000182">
    <property type="entry name" value="GNAT_dom"/>
</dbReference>
<proteinExistence type="predicted"/>
<dbReference type="Proteomes" id="UP000238007">
    <property type="component" value="Unassembled WGS sequence"/>
</dbReference>
<name>A0A2T0VUC7_9RHOB</name>
<keyword evidence="3" id="KW-1185">Reference proteome</keyword>
<dbReference type="InterPro" id="IPR016181">
    <property type="entry name" value="Acyl_CoA_acyltransferase"/>
</dbReference>
<feature type="domain" description="N-acetyltransferase" evidence="1">
    <location>
        <begin position="3"/>
        <end position="147"/>
    </location>
</feature>
<organism evidence="2 3">
    <name type="scientific">Yoonia maritima</name>
    <dbReference type="NCBI Taxonomy" id="1435347"/>
    <lineage>
        <taxon>Bacteria</taxon>
        <taxon>Pseudomonadati</taxon>
        <taxon>Pseudomonadota</taxon>
        <taxon>Alphaproteobacteria</taxon>
        <taxon>Rhodobacterales</taxon>
        <taxon>Paracoccaceae</taxon>
        <taxon>Yoonia</taxon>
    </lineage>
</organism>
<dbReference type="OrthoDB" id="20916at2"/>
<protein>
    <submittedName>
        <fullName evidence="2">Acetyltransferase (GNAT) family protein</fullName>
    </submittedName>
</protein>
<dbReference type="RefSeq" id="WP_106359007.1">
    <property type="nucleotide sequence ID" value="NZ_PVTP01000014.1"/>
</dbReference>
<dbReference type="Pfam" id="PF00583">
    <property type="entry name" value="Acetyltransf_1"/>
    <property type="match status" value="1"/>
</dbReference>
<keyword evidence="2" id="KW-0808">Transferase</keyword>
<dbReference type="PROSITE" id="PS51186">
    <property type="entry name" value="GNAT"/>
    <property type="match status" value="1"/>
</dbReference>
<dbReference type="InterPro" id="IPR041496">
    <property type="entry name" value="YitH/HolE_GNAT"/>
</dbReference>
<accession>A0A2T0VUC7</accession>
<dbReference type="GO" id="GO:0016747">
    <property type="term" value="F:acyltransferase activity, transferring groups other than amino-acyl groups"/>
    <property type="evidence" value="ECO:0007669"/>
    <property type="project" value="InterPro"/>
</dbReference>
<dbReference type="SUPFAM" id="SSF55729">
    <property type="entry name" value="Acyl-CoA N-acyltransferases (Nat)"/>
    <property type="match status" value="1"/>
</dbReference>
<dbReference type="EMBL" id="PVTP01000014">
    <property type="protein sequence ID" value="PRY74974.1"/>
    <property type="molecule type" value="Genomic_DNA"/>
</dbReference>
<sequence length="278" mass="30547">MTPIFRTSTQAEIYTTLDWAAAEGWNPGIDDALVFFQTDMHGFFVAELDGAIVAAISVVNHSDHMAFLGLYLCDPMYRGKGIGYGLWKYAMAHAGPRTVGLDGVKEQQANYARSGFTLAGASTRMQGCMPQMDFNGIRPISYELDVEIVTKLDVAANGYAREAFVSGWTKDTDERKTVVYETDNAVTGFATIRRCKSGHKVGPVIAPNSDIAIKLVSAAARLMSAHQVIIDMADGQPQFKDRLITFGFETTFETARMYRGRPPKKNETLFAIATMELG</sequence>
<dbReference type="InterPro" id="IPR052729">
    <property type="entry name" value="Acyl/Acetyltrans_Enzymes"/>
</dbReference>
<dbReference type="Gene3D" id="3.40.630.30">
    <property type="match status" value="1"/>
</dbReference>
<comment type="caution">
    <text evidence="2">The sequence shown here is derived from an EMBL/GenBank/DDBJ whole genome shotgun (WGS) entry which is preliminary data.</text>
</comment>